<accession>X0WT88</accession>
<dbReference type="AlphaFoldDB" id="X0WT88"/>
<feature type="transmembrane region" description="Helical" evidence="1">
    <location>
        <begin position="123"/>
        <end position="144"/>
    </location>
</feature>
<proteinExistence type="predicted"/>
<evidence type="ECO:0000313" key="2">
    <source>
        <dbReference type="EMBL" id="GAG26417.1"/>
    </source>
</evidence>
<keyword evidence="1" id="KW-0472">Membrane</keyword>
<name>X0WT88_9ZZZZ</name>
<reference evidence="2" key="1">
    <citation type="journal article" date="2014" name="Front. Microbiol.">
        <title>High frequency of phylogenetically diverse reductive dehalogenase-homologous genes in deep subseafloor sedimentary metagenomes.</title>
        <authorList>
            <person name="Kawai M."/>
            <person name="Futagami T."/>
            <person name="Toyoda A."/>
            <person name="Takaki Y."/>
            <person name="Nishi S."/>
            <person name="Hori S."/>
            <person name="Arai W."/>
            <person name="Tsubouchi T."/>
            <person name="Morono Y."/>
            <person name="Uchiyama I."/>
            <person name="Ito T."/>
            <person name="Fujiyama A."/>
            <person name="Inagaki F."/>
            <person name="Takami H."/>
        </authorList>
    </citation>
    <scope>NUCLEOTIDE SEQUENCE</scope>
    <source>
        <strain evidence="2">Expedition CK06-06</strain>
    </source>
</reference>
<protein>
    <submittedName>
        <fullName evidence="2">Uncharacterized protein</fullName>
    </submittedName>
</protein>
<gene>
    <name evidence="2" type="ORF">S01H1_48078</name>
</gene>
<organism evidence="2">
    <name type="scientific">marine sediment metagenome</name>
    <dbReference type="NCBI Taxonomy" id="412755"/>
    <lineage>
        <taxon>unclassified sequences</taxon>
        <taxon>metagenomes</taxon>
        <taxon>ecological metagenomes</taxon>
    </lineage>
</organism>
<feature type="non-terminal residue" evidence="2">
    <location>
        <position position="262"/>
    </location>
</feature>
<sequence>YGASTIEHAERVTHVMRKTENEVAKLQASGFYVDVDMDERESFHTDIEEAKAEEAGFELSDDNRYTLYEIHVDTIIDGIDDENELAKPYIITIERGSNTVLGIRRNWVEEDELKLKRQHFVHYVYVPGFGFYGLGLINIIGGYARAGTSLIRQLVDAGTLSNLPGGLKSRDLRTKGDDSPIGPGEWRDVDVPSGSIRDHLIPLPYKEPSQTLVALLDKITMDGRRLGAIADMNISDMSANAPVGTTLALLERQLKPMAAIHA</sequence>
<dbReference type="EMBL" id="BARS01030861">
    <property type="protein sequence ID" value="GAG26417.1"/>
    <property type="molecule type" value="Genomic_DNA"/>
</dbReference>
<keyword evidence="1" id="KW-0812">Transmembrane</keyword>
<keyword evidence="1" id="KW-1133">Transmembrane helix</keyword>
<comment type="caution">
    <text evidence="2">The sequence shown here is derived from an EMBL/GenBank/DDBJ whole genome shotgun (WGS) entry which is preliminary data.</text>
</comment>
<evidence type="ECO:0000256" key="1">
    <source>
        <dbReference type="SAM" id="Phobius"/>
    </source>
</evidence>
<feature type="non-terminal residue" evidence="2">
    <location>
        <position position="1"/>
    </location>
</feature>